<dbReference type="GO" id="GO:0060090">
    <property type="term" value="F:molecular adaptor activity"/>
    <property type="evidence" value="ECO:0007669"/>
    <property type="project" value="TreeGrafter"/>
</dbReference>
<dbReference type="InterPro" id="IPR016024">
    <property type="entry name" value="ARM-type_fold"/>
</dbReference>
<dbReference type="SMART" id="SM00028">
    <property type="entry name" value="TPR"/>
    <property type="match status" value="2"/>
</dbReference>
<proteinExistence type="predicted"/>
<accession>A0AAU7C741</accession>
<dbReference type="GO" id="GO:0072380">
    <property type="term" value="C:TRC complex"/>
    <property type="evidence" value="ECO:0007669"/>
    <property type="project" value="TreeGrafter"/>
</dbReference>
<keyword evidence="2 3" id="KW-0802">TPR repeat</keyword>
<dbReference type="GO" id="GO:0006620">
    <property type="term" value="P:post-translational protein targeting to endoplasmic reticulum membrane"/>
    <property type="evidence" value="ECO:0007669"/>
    <property type="project" value="TreeGrafter"/>
</dbReference>
<sequence length="283" mass="30849">MAYRQSPTSATSPRFDRSASASHPLSSAVAGSSFAPVLAFAIVLVAVPTTAPAGVAPVSPRSGAPGMLEPHTGSLLVTYYETFLRDQDIEHYRQSVSTRYTEGSLCRLIESGDTQSRRAALLALGLYGTFQCNASVALALRDNDLTVRRMASDALWAIWFRADTPENNKTLEQVSKLIARQRTDEAIDLATQLIDRSPKFAEAYNQRALAHFLLGHFEESVADCRRVLEHNPYHFGALSGMAQCQIQLGQSGEALKTLRRALKLEPHSTSLRGLVSALETDGE</sequence>
<evidence type="ECO:0000256" key="2">
    <source>
        <dbReference type="ARBA" id="ARBA00022803"/>
    </source>
</evidence>
<dbReference type="PANTHER" id="PTHR45831:SF2">
    <property type="entry name" value="LD24721P"/>
    <property type="match status" value="1"/>
</dbReference>
<dbReference type="PANTHER" id="PTHR45831">
    <property type="entry name" value="LD24721P"/>
    <property type="match status" value="1"/>
</dbReference>
<keyword evidence="1" id="KW-0677">Repeat</keyword>
<dbReference type="PROSITE" id="PS50005">
    <property type="entry name" value="TPR"/>
    <property type="match status" value="2"/>
</dbReference>
<dbReference type="AlphaFoldDB" id="A0AAU7C741"/>
<gene>
    <name evidence="4" type="ORF">V5E97_21610</name>
</gene>
<protein>
    <submittedName>
        <fullName evidence="4">Tetratricopeptide repeat protein</fullName>
    </submittedName>
</protein>
<feature type="repeat" description="TPR" evidence="3">
    <location>
        <begin position="235"/>
        <end position="268"/>
    </location>
</feature>
<dbReference type="GO" id="GO:0016020">
    <property type="term" value="C:membrane"/>
    <property type="evidence" value="ECO:0007669"/>
    <property type="project" value="TreeGrafter"/>
</dbReference>
<feature type="repeat" description="TPR" evidence="3">
    <location>
        <begin position="201"/>
        <end position="234"/>
    </location>
</feature>
<dbReference type="Pfam" id="PF14559">
    <property type="entry name" value="TPR_19"/>
    <property type="match status" value="1"/>
</dbReference>
<dbReference type="Gene3D" id="1.25.40.10">
    <property type="entry name" value="Tetratricopeptide repeat domain"/>
    <property type="match status" value="1"/>
</dbReference>
<dbReference type="SUPFAM" id="SSF48452">
    <property type="entry name" value="TPR-like"/>
    <property type="match status" value="1"/>
</dbReference>
<dbReference type="EMBL" id="CP155447">
    <property type="protein sequence ID" value="XBH00950.1"/>
    <property type="molecule type" value="Genomic_DNA"/>
</dbReference>
<dbReference type="RefSeq" id="WP_406693632.1">
    <property type="nucleotide sequence ID" value="NZ_CP155447.1"/>
</dbReference>
<evidence type="ECO:0000313" key="4">
    <source>
        <dbReference type="EMBL" id="XBH00950.1"/>
    </source>
</evidence>
<dbReference type="InterPro" id="IPR011990">
    <property type="entry name" value="TPR-like_helical_dom_sf"/>
</dbReference>
<name>A0AAU7C741_9BACT</name>
<dbReference type="InterPro" id="IPR047150">
    <property type="entry name" value="SGT"/>
</dbReference>
<evidence type="ECO:0000256" key="3">
    <source>
        <dbReference type="PROSITE-ProRule" id="PRU00339"/>
    </source>
</evidence>
<dbReference type="SUPFAM" id="SSF48371">
    <property type="entry name" value="ARM repeat"/>
    <property type="match status" value="1"/>
</dbReference>
<evidence type="ECO:0000256" key="1">
    <source>
        <dbReference type="ARBA" id="ARBA00022737"/>
    </source>
</evidence>
<reference evidence="4" key="1">
    <citation type="submission" date="2024-05" db="EMBL/GenBank/DDBJ databases">
        <title>Planctomycetes of the genus Singulisphaera possess chitinolytic capabilities.</title>
        <authorList>
            <person name="Ivanova A."/>
        </authorList>
    </citation>
    <scope>NUCLEOTIDE SEQUENCE</scope>
    <source>
        <strain evidence="4">Ch08T</strain>
    </source>
</reference>
<organism evidence="4">
    <name type="scientific">Singulisphaera sp. Ch08</name>
    <dbReference type="NCBI Taxonomy" id="3120278"/>
    <lineage>
        <taxon>Bacteria</taxon>
        <taxon>Pseudomonadati</taxon>
        <taxon>Planctomycetota</taxon>
        <taxon>Planctomycetia</taxon>
        <taxon>Isosphaerales</taxon>
        <taxon>Isosphaeraceae</taxon>
        <taxon>Singulisphaera</taxon>
    </lineage>
</organism>
<dbReference type="InterPro" id="IPR019734">
    <property type="entry name" value="TPR_rpt"/>
</dbReference>